<organism evidence="1">
    <name type="scientific">hydrothermal vent metagenome</name>
    <dbReference type="NCBI Taxonomy" id="652676"/>
    <lineage>
        <taxon>unclassified sequences</taxon>
        <taxon>metagenomes</taxon>
        <taxon>ecological metagenomes</taxon>
    </lineage>
</organism>
<evidence type="ECO:0000313" key="1">
    <source>
        <dbReference type="EMBL" id="CUV01552.1"/>
    </source>
</evidence>
<dbReference type="EMBL" id="FAXA01000098">
    <property type="protein sequence ID" value="CUV01552.1"/>
    <property type="molecule type" value="Genomic_DNA"/>
</dbReference>
<accession>A0A160V6X6</accession>
<sequence length="40" mass="4406">MFVPFDSRVLFRKVPVGIKDLSVKPTADSELDVVTLSIAD</sequence>
<dbReference type="AlphaFoldDB" id="A0A160V6X6"/>
<proteinExistence type="predicted"/>
<reference evidence="1" key="1">
    <citation type="submission" date="2015-10" db="EMBL/GenBank/DDBJ databases">
        <authorList>
            <person name="Gilbert D.G."/>
        </authorList>
    </citation>
    <scope>NUCLEOTIDE SEQUENCE</scope>
</reference>
<gene>
    <name evidence="1" type="ORF">MGWOODY_Clf2415</name>
</gene>
<name>A0A160V6X6_9ZZZZ</name>
<protein>
    <submittedName>
        <fullName evidence="1">Uncharacterized protein</fullName>
    </submittedName>
</protein>